<evidence type="ECO:0000256" key="1">
    <source>
        <dbReference type="PROSITE-ProRule" id="PRU00339"/>
    </source>
</evidence>
<accession>A0A8A4TH22</accession>
<evidence type="ECO:0000256" key="3">
    <source>
        <dbReference type="SAM" id="Phobius"/>
    </source>
</evidence>
<evidence type="ECO:0000313" key="5">
    <source>
        <dbReference type="Proteomes" id="UP000663929"/>
    </source>
</evidence>
<keyword evidence="3" id="KW-0472">Membrane</keyword>
<evidence type="ECO:0000313" key="4">
    <source>
        <dbReference type="EMBL" id="QTD48933.1"/>
    </source>
</evidence>
<dbReference type="Gene3D" id="1.25.40.10">
    <property type="entry name" value="Tetratricopeptide repeat domain"/>
    <property type="match status" value="1"/>
</dbReference>
<keyword evidence="3" id="KW-1133">Transmembrane helix</keyword>
<feature type="repeat" description="TPR" evidence="1">
    <location>
        <begin position="86"/>
        <end position="119"/>
    </location>
</feature>
<gene>
    <name evidence="4" type="ORF">J3U87_25395</name>
</gene>
<evidence type="ECO:0000256" key="2">
    <source>
        <dbReference type="SAM" id="MobiDB-lite"/>
    </source>
</evidence>
<dbReference type="InterPro" id="IPR011990">
    <property type="entry name" value="TPR-like_helical_dom_sf"/>
</dbReference>
<dbReference type="EMBL" id="CP071793">
    <property type="protein sequence ID" value="QTD48933.1"/>
    <property type="molecule type" value="Genomic_DNA"/>
</dbReference>
<name>A0A8A4TH22_SULCO</name>
<feature type="transmembrane region" description="Helical" evidence="3">
    <location>
        <begin position="146"/>
        <end position="167"/>
    </location>
</feature>
<keyword evidence="1" id="KW-0802">TPR repeat</keyword>
<keyword evidence="3" id="KW-0812">Transmembrane</keyword>
<dbReference type="SMART" id="SM00028">
    <property type="entry name" value="TPR"/>
    <property type="match status" value="2"/>
</dbReference>
<sequence length="441" mass="48740">MAAQKDPLEAYISRLIDLRSSHTRELNQEEMRRIALDLGLTEKDLEQAEKTARDHLTRARTYLIHRRYGDAIDELNLAAPLLPESVEVFLDLAQAHAALNHRQEAERYARHCLSLDPSHAGAVEILNQLDGAHPGSAMGTVSHPRLLAGGLGLFLVLGGVMLFLLLVPGGQKPAHFPVPGFESPETSTPHTEQPKDGPAEPAEPTETDPAHHGKREIPLNLHGADHLALTQVRSRLSVYSEKAYYKVRGLVRNEDDTDLTQLTGRLELIDKDRLTLKTQSVTLFREMAGTRVHPGEAVPFGHTLEATPDLAEVRLVVEVADREPSARLHKPTPVELTWTTLKPEYAELEVWQRSYSEHPGSDRETIQLSLDIVNAGKGPFSLLRLDIVFTDAEGSVLNRRSLYAVPSSHPPLQPGEKRAVHTVVSLAGNATGYRVEVVQTK</sequence>
<dbReference type="KEGG" id="scor:J3U87_25395"/>
<protein>
    <submittedName>
        <fullName evidence="4">Tetratricopeptide repeat protein</fullName>
    </submittedName>
</protein>
<dbReference type="Proteomes" id="UP000663929">
    <property type="component" value="Chromosome"/>
</dbReference>
<dbReference type="AlphaFoldDB" id="A0A8A4TH22"/>
<feature type="region of interest" description="Disordered" evidence="2">
    <location>
        <begin position="176"/>
        <end position="216"/>
    </location>
</feature>
<dbReference type="InterPro" id="IPR019734">
    <property type="entry name" value="TPR_rpt"/>
</dbReference>
<dbReference type="PROSITE" id="PS50005">
    <property type="entry name" value="TPR"/>
    <property type="match status" value="1"/>
</dbReference>
<proteinExistence type="predicted"/>
<organism evidence="4 5">
    <name type="scientific">Sulfidibacter corallicola</name>
    <dbReference type="NCBI Taxonomy" id="2818388"/>
    <lineage>
        <taxon>Bacteria</taxon>
        <taxon>Pseudomonadati</taxon>
        <taxon>Acidobacteriota</taxon>
        <taxon>Holophagae</taxon>
        <taxon>Acanthopleuribacterales</taxon>
        <taxon>Acanthopleuribacteraceae</taxon>
        <taxon>Sulfidibacter</taxon>
    </lineage>
</organism>
<reference evidence="4" key="1">
    <citation type="submission" date="2021-03" db="EMBL/GenBank/DDBJ databases">
        <title>Acanthopleuribacteraceae sp. M133.</title>
        <authorList>
            <person name="Wang G."/>
        </authorList>
    </citation>
    <scope>NUCLEOTIDE SEQUENCE</scope>
    <source>
        <strain evidence="4">M133</strain>
    </source>
</reference>
<keyword evidence="5" id="KW-1185">Reference proteome</keyword>
<dbReference type="RefSeq" id="WP_237378582.1">
    <property type="nucleotide sequence ID" value="NZ_CP071793.1"/>
</dbReference>
<dbReference type="SUPFAM" id="SSF48452">
    <property type="entry name" value="TPR-like"/>
    <property type="match status" value="1"/>
</dbReference>